<dbReference type="PROSITE" id="PS51257">
    <property type="entry name" value="PROKAR_LIPOPROTEIN"/>
    <property type="match status" value="1"/>
</dbReference>
<organism evidence="1 2">
    <name type="scientific">Winogradskyella thalassocola</name>
    <dbReference type="NCBI Taxonomy" id="262004"/>
    <lineage>
        <taxon>Bacteria</taxon>
        <taxon>Pseudomonadati</taxon>
        <taxon>Bacteroidota</taxon>
        <taxon>Flavobacteriia</taxon>
        <taxon>Flavobacteriales</taxon>
        <taxon>Flavobacteriaceae</taxon>
        <taxon>Winogradskyella</taxon>
    </lineage>
</organism>
<accession>A0A1G8JC54</accession>
<dbReference type="RefSeq" id="WP_139181093.1">
    <property type="nucleotide sequence ID" value="NZ_FNCZ01000009.1"/>
</dbReference>
<proteinExistence type="predicted"/>
<keyword evidence="2" id="KW-1185">Reference proteome</keyword>
<evidence type="ECO:0000313" key="2">
    <source>
        <dbReference type="Proteomes" id="UP000199492"/>
    </source>
</evidence>
<dbReference type="STRING" id="262004.SAMN04489796_10944"/>
<gene>
    <name evidence="1" type="ORF">SAMN04489796_10944</name>
</gene>
<reference evidence="2" key="1">
    <citation type="submission" date="2016-10" db="EMBL/GenBank/DDBJ databases">
        <authorList>
            <person name="Varghese N."/>
            <person name="Submissions S."/>
        </authorList>
    </citation>
    <scope>NUCLEOTIDE SEQUENCE [LARGE SCALE GENOMIC DNA]</scope>
    <source>
        <strain evidence="2">DSM 15363</strain>
    </source>
</reference>
<protein>
    <recommendedName>
        <fullName evidence="3">Cardiolipin synthetase</fullName>
    </recommendedName>
</protein>
<evidence type="ECO:0008006" key="3">
    <source>
        <dbReference type="Google" id="ProtNLM"/>
    </source>
</evidence>
<dbReference type="OrthoDB" id="6077795at2"/>
<name>A0A1G8JC54_9FLAO</name>
<sequence length="211" mass="24438">MKATIYVIIILILVSCSSVKMTDTWVDKELIISKPKKVLVVGLTDNLTARKIFEEQLKTKLKNRGIEAIESYNVFKPTFTSLKQTEEDIQNEIVKLTNDGFDAILISAVKGVDEKESYSGDKYIVDYYWRGFGLYYFLYQDVYLTEGYYEKYKVYHIESSLYNLKTKDEKSLVWVASYDLVDPKKINSSVSKYVKAIINALEKEQIIPNKL</sequence>
<dbReference type="Proteomes" id="UP000199492">
    <property type="component" value="Unassembled WGS sequence"/>
</dbReference>
<evidence type="ECO:0000313" key="1">
    <source>
        <dbReference type="EMBL" id="SDI28854.1"/>
    </source>
</evidence>
<dbReference type="AlphaFoldDB" id="A0A1G8JC54"/>
<dbReference type="EMBL" id="FNCZ01000009">
    <property type="protein sequence ID" value="SDI28854.1"/>
    <property type="molecule type" value="Genomic_DNA"/>
</dbReference>